<dbReference type="HAMAP" id="MF_01374">
    <property type="entry name" value="Glyoxalase_2"/>
    <property type="match status" value="1"/>
</dbReference>
<evidence type="ECO:0000256" key="4">
    <source>
        <dbReference type="ARBA" id="ARBA00022723"/>
    </source>
</evidence>
<comment type="catalytic activity">
    <reaction evidence="1 7">
        <text>an S-(2-hydroxyacyl)glutathione + H2O = a 2-hydroxy carboxylate + glutathione + H(+)</text>
        <dbReference type="Rhea" id="RHEA:21864"/>
        <dbReference type="ChEBI" id="CHEBI:15377"/>
        <dbReference type="ChEBI" id="CHEBI:15378"/>
        <dbReference type="ChEBI" id="CHEBI:57925"/>
        <dbReference type="ChEBI" id="CHEBI:58896"/>
        <dbReference type="ChEBI" id="CHEBI:71261"/>
        <dbReference type="EC" id="3.1.2.6"/>
    </reaction>
</comment>
<comment type="subunit">
    <text evidence="7">Monomer.</text>
</comment>
<keyword evidence="4 7" id="KW-0479">Metal-binding</keyword>
<feature type="domain" description="Metallo-beta-lactamase" evidence="8">
    <location>
        <begin position="11"/>
        <end position="165"/>
    </location>
</feature>
<dbReference type="InterPro" id="IPR050110">
    <property type="entry name" value="Glyoxalase_II_hydrolase"/>
</dbReference>
<comment type="pathway">
    <text evidence="2 7">Secondary metabolite metabolism; methylglyoxal degradation; (R)-lactate from methylglyoxal: step 2/2.</text>
</comment>
<evidence type="ECO:0000313" key="9">
    <source>
        <dbReference type="EMBL" id="CAL1329317.1"/>
    </source>
</evidence>
<dbReference type="SMART" id="SM00849">
    <property type="entry name" value="Lactamase_B"/>
    <property type="match status" value="1"/>
</dbReference>
<comment type="cofactor">
    <cofactor evidence="7">
        <name>Zn(2+)</name>
        <dbReference type="ChEBI" id="CHEBI:29105"/>
    </cofactor>
    <text evidence="7">Binds 2 Zn(2+) ions per subunit.</text>
</comment>
<dbReference type="Pfam" id="PF00753">
    <property type="entry name" value="Lactamase_B"/>
    <property type="match status" value="2"/>
</dbReference>
<feature type="binding site" evidence="7">
    <location>
        <position position="110"/>
    </location>
    <ligand>
        <name>Zn(2+)</name>
        <dbReference type="ChEBI" id="CHEBI:29105"/>
        <label>1</label>
    </ligand>
</feature>
<feature type="binding site" evidence="7">
    <location>
        <position position="55"/>
    </location>
    <ligand>
        <name>Zn(2+)</name>
        <dbReference type="ChEBI" id="CHEBI:29105"/>
        <label>1</label>
    </ligand>
</feature>
<evidence type="ECO:0000259" key="8">
    <source>
        <dbReference type="SMART" id="SM00849"/>
    </source>
</evidence>
<dbReference type="GO" id="GO:0004416">
    <property type="term" value="F:hydroxyacylglutathione hydrolase activity"/>
    <property type="evidence" value="ECO:0007669"/>
    <property type="project" value="UniProtKB-EC"/>
</dbReference>
<dbReference type="NCBIfam" id="TIGR03413">
    <property type="entry name" value="GSH_gloB"/>
    <property type="match status" value="1"/>
</dbReference>
<dbReference type="InterPro" id="IPR035680">
    <property type="entry name" value="Clx_II_MBL"/>
</dbReference>
<evidence type="ECO:0000256" key="1">
    <source>
        <dbReference type="ARBA" id="ARBA00001623"/>
    </source>
</evidence>
<dbReference type="PANTHER" id="PTHR43705:SF1">
    <property type="entry name" value="HYDROXYACYLGLUTATHIONE HYDROLASE GLOB"/>
    <property type="match status" value="1"/>
</dbReference>
<dbReference type="InterPro" id="IPR017782">
    <property type="entry name" value="Hydroxyacylglutathione_Hdrlase"/>
</dbReference>
<name>A0ABP1CFU9_9GAMM</name>
<evidence type="ECO:0000256" key="3">
    <source>
        <dbReference type="ARBA" id="ARBA00006759"/>
    </source>
</evidence>
<dbReference type="EC" id="3.1.2.6" evidence="7"/>
<evidence type="ECO:0000313" key="10">
    <source>
        <dbReference type="Proteomes" id="UP001497533"/>
    </source>
</evidence>
<comment type="function">
    <text evidence="7">Thiolesterase that catalyzes the hydrolysis of S-D-lactoyl-glutathione to form glutathione and D-lactic acid.</text>
</comment>
<dbReference type="Gene3D" id="3.60.15.10">
    <property type="entry name" value="Ribonuclease Z/Hydroxyacylglutathione hydrolase-like"/>
    <property type="match status" value="1"/>
</dbReference>
<dbReference type="EMBL" id="OZ034688">
    <property type="protein sequence ID" value="CAL1329317.1"/>
    <property type="molecule type" value="Genomic_DNA"/>
</dbReference>
<reference evidence="9" key="1">
    <citation type="submission" date="2024-04" db="EMBL/GenBank/DDBJ databases">
        <authorList>
            <person name="Manzano-Marin A."/>
            <person name="Manzano-Marin A."/>
            <person name="Alejandro Manzano Marin A."/>
        </authorList>
    </citation>
    <scope>NUCLEOTIDE SEQUENCE [LARGE SCALE GENOMIC DNA]</scope>
    <source>
        <strain evidence="9">TABTEA</strain>
    </source>
</reference>
<keyword evidence="10" id="KW-1185">Reference proteome</keyword>
<dbReference type="PANTHER" id="PTHR43705">
    <property type="entry name" value="HYDROXYACYLGLUTATHIONE HYDROLASE"/>
    <property type="match status" value="1"/>
</dbReference>
<dbReference type="Proteomes" id="UP001497533">
    <property type="component" value="Chromosome"/>
</dbReference>
<comment type="similarity">
    <text evidence="3 7">Belongs to the metallo-beta-lactamase superfamily. Glyoxalase II family.</text>
</comment>
<evidence type="ECO:0000256" key="2">
    <source>
        <dbReference type="ARBA" id="ARBA00004963"/>
    </source>
</evidence>
<feature type="binding site" evidence="7">
    <location>
        <position position="127"/>
    </location>
    <ligand>
        <name>Zn(2+)</name>
        <dbReference type="ChEBI" id="CHEBI:29105"/>
        <label>1</label>
    </ligand>
</feature>
<protein>
    <recommendedName>
        <fullName evidence="7">Hydroxyacylglutathione hydrolase</fullName>
        <ecNumber evidence="7">3.1.2.6</ecNumber>
    </recommendedName>
    <alternativeName>
        <fullName evidence="7">Glyoxalase II</fullName>
        <shortName evidence="7">Glx II</shortName>
    </alternativeName>
</protein>
<keyword evidence="5 7" id="KW-0378">Hydrolase</keyword>
<dbReference type="SUPFAM" id="SSF56281">
    <property type="entry name" value="Metallo-hydrolase/oxidoreductase"/>
    <property type="match status" value="1"/>
</dbReference>
<proteinExistence type="inferred from homology"/>
<dbReference type="InterPro" id="IPR036866">
    <property type="entry name" value="RibonucZ/Hydroxyglut_hydro"/>
</dbReference>
<dbReference type="RefSeq" id="WP_341764786.1">
    <property type="nucleotide sequence ID" value="NZ_OZ034688.1"/>
</dbReference>
<feature type="binding site" evidence="7">
    <location>
        <position position="58"/>
    </location>
    <ligand>
        <name>Zn(2+)</name>
        <dbReference type="ChEBI" id="CHEBI:29105"/>
        <label>2</label>
    </ligand>
</feature>
<accession>A0ABP1CFU9</accession>
<dbReference type="Pfam" id="PF16123">
    <property type="entry name" value="HAGH_C"/>
    <property type="match status" value="1"/>
</dbReference>
<dbReference type="InterPro" id="IPR032282">
    <property type="entry name" value="HAGH_C"/>
</dbReference>
<feature type="binding site" evidence="7">
    <location>
        <position position="127"/>
    </location>
    <ligand>
        <name>Zn(2+)</name>
        <dbReference type="ChEBI" id="CHEBI:29105"/>
        <label>2</label>
    </ligand>
</feature>
<evidence type="ECO:0000256" key="6">
    <source>
        <dbReference type="ARBA" id="ARBA00022833"/>
    </source>
</evidence>
<evidence type="ECO:0000256" key="7">
    <source>
        <dbReference type="HAMAP-Rule" id="MF_01374"/>
    </source>
</evidence>
<feature type="binding site" evidence="7">
    <location>
        <position position="165"/>
    </location>
    <ligand>
        <name>Zn(2+)</name>
        <dbReference type="ChEBI" id="CHEBI:29105"/>
        <label>2</label>
    </ligand>
</feature>
<sequence>MKLIRIPALKDNIIWILLNNNQQCIIIDPSESKNVLKIIISKQLNPIAILLTHHHSDHVNGVINILNIFPKILIFGPKEILNQKITKYVNNDDKLNFDNFNIKVISLPGHTLGHVAFYQPPYLFSGDVLFSGGCGRVVDGTYEQLFNSIKKITLLPNDTIICYAHEYTLNNLKFAKYIWPENKIISKYQKKIIKKILNKKNIFTTLKIEKKINIFLQCNNLKLQKKLQIKNPSEKSIFSFLRKLKDKYYIF</sequence>
<dbReference type="InterPro" id="IPR001279">
    <property type="entry name" value="Metallo-B-lactamas"/>
</dbReference>
<gene>
    <name evidence="7 9" type="primary">gloB</name>
    <name evidence="9" type="ORF">PRHACTZTBTEA_397</name>
</gene>
<dbReference type="CDD" id="cd07723">
    <property type="entry name" value="hydroxyacylglutathione_hydrolase_MBL-fold"/>
    <property type="match status" value="1"/>
</dbReference>
<organism evidence="9 10">
    <name type="scientific">Candidatus Providencia siddallii</name>
    <dbReference type="NCBI Taxonomy" id="1715285"/>
    <lineage>
        <taxon>Bacteria</taxon>
        <taxon>Pseudomonadati</taxon>
        <taxon>Pseudomonadota</taxon>
        <taxon>Gammaproteobacteria</taxon>
        <taxon>Enterobacterales</taxon>
        <taxon>Morganellaceae</taxon>
        <taxon>Providencia</taxon>
    </lineage>
</organism>
<feature type="binding site" evidence="7">
    <location>
        <position position="53"/>
    </location>
    <ligand>
        <name>Zn(2+)</name>
        <dbReference type="ChEBI" id="CHEBI:29105"/>
        <label>1</label>
    </ligand>
</feature>
<evidence type="ECO:0000256" key="5">
    <source>
        <dbReference type="ARBA" id="ARBA00022801"/>
    </source>
</evidence>
<feature type="binding site" evidence="7">
    <location>
        <position position="57"/>
    </location>
    <ligand>
        <name>Zn(2+)</name>
        <dbReference type="ChEBI" id="CHEBI:29105"/>
        <label>2</label>
    </ligand>
</feature>
<keyword evidence="6 7" id="KW-0862">Zinc</keyword>